<dbReference type="InterPro" id="IPR036390">
    <property type="entry name" value="WH_DNA-bd_sf"/>
</dbReference>
<dbReference type="Proteomes" id="UP000060602">
    <property type="component" value="Chromosome"/>
</dbReference>
<protein>
    <submittedName>
        <fullName evidence="1">Transcriptional regulator</fullName>
    </submittedName>
</protein>
<reference evidence="2" key="1">
    <citation type="submission" date="2015-12" db="EMBL/GenBank/DDBJ databases">
        <title>FDA dAtabase for Regulatory Grade micrObial Sequences (FDA-ARGOS): Supporting development and validation of Infectious Disease Dx tests.</title>
        <authorList>
            <person name="Case J."/>
            <person name="Tallon L."/>
            <person name="Sadzewicz L."/>
            <person name="Sengamalay N."/>
            <person name="Ott S."/>
            <person name="Godinez A."/>
            <person name="Nagaraj S."/>
            <person name="Nadendla S."/>
            <person name="Sichtig H."/>
        </authorList>
    </citation>
    <scope>NUCLEOTIDE SEQUENCE [LARGE SCALE GENOMIC DNA]</scope>
    <source>
        <strain evidence="2">FDAARGOS_147</strain>
    </source>
</reference>
<dbReference type="Pfam" id="PF02082">
    <property type="entry name" value="Rrf2"/>
    <property type="match status" value="1"/>
</dbReference>
<gene>
    <name evidence="1" type="ORF">AL504_01240</name>
</gene>
<sequence length="145" mass="15379">MQRDTRLARLLHVLIHMHLRGGATTSQTIALMLHTNPVVVRRTMGALRDAGFVTSTGGPGGGWTLACDLARLTVRDVCEAIAHATLFAVGPAQDNDACPVEAAVNRRINAALASAETALMAAFGDMPLLEIAQEVTAPATRGRRR</sequence>
<dbReference type="EMBL" id="CP014060">
    <property type="protein sequence ID" value="AMG34803.1"/>
    <property type="molecule type" value="Genomic_DNA"/>
</dbReference>
<dbReference type="PROSITE" id="PS51197">
    <property type="entry name" value="HTH_RRF2_2"/>
    <property type="match status" value="1"/>
</dbReference>
<dbReference type="PANTHER" id="PTHR33221">
    <property type="entry name" value="WINGED HELIX-TURN-HELIX TRANSCRIPTIONAL REGULATOR, RRF2 FAMILY"/>
    <property type="match status" value="1"/>
</dbReference>
<organism evidence="1 2">
    <name type="scientific">Alcaligenes xylosoxydans xylosoxydans</name>
    <name type="common">Achromobacter xylosoxidans</name>
    <dbReference type="NCBI Taxonomy" id="85698"/>
    <lineage>
        <taxon>Bacteria</taxon>
        <taxon>Pseudomonadati</taxon>
        <taxon>Pseudomonadota</taxon>
        <taxon>Betaproteobacteria</taxon>
        <taxon>Burkholderiales</taxon>
        <taxon>Alcaligenaceae</taxon>
        <taxon>Achromobacter</taxon>
    </lineage>
</organism>
<dbReference type="PANTHER" id="PTHR33221:SF15">
    <property type="entry name" value="HTH-TYPE TRANSCRIPTIONAL REGULATOR YWGB-RELATED"/>
    <property type="match status" value="1"/>
</dbReference>
<evidence type="ECO:0000313" key="1">
    <source>
        <dbReference type="EMBL" id="AMG34803.1"/>
    </source>
</evidence>
<evidence type="ECO:0000313" key="2">
    <source>
        <dbReference type="Proteomes" id="UP000060602"/>
    </source>
</evidence>
<dbReference type="InterPro" id="IPR036388">
    <property type="entry name" value="WH-like_DNA-bd_sf"/>
</dbReference>
<proteinExistence type="predicted"/>
<dbReference type="Gene3D" id="1.10.10.10">
    <property type="entry name" value="Winged helix-like DNA-binding domain superfamily/Winged helix DNA-binding domain"/>
    <property type="match status" value="1"/>
</dbReference>
<dbReference type="SUPFAM" id="SSF46785">
    <property type="entry name" value="Winged helix' DNA-binding domain"/>
    <property type="match status" value="1"/>
</dbReference>
<name>A0A109XV21_ALCXX</name>
<dbReference type="AlphaFoldDB" id="A0A109XV21"/>
<dbReference type="GO" id="GO:0003700">
    <property type="term" value="F:DNA-binding transcription factor activity"/>
    <property type="evidence" value="ECO:0007669"/>
    <property type="project" value="TreeGrafter"/>
</dbReference>
<dbReference type="GO" id="GO:0005829">
    <property type="term" value="C:cytosol"/>
    <property type="evidence" value="ECO:0007669"/>
    <property type="project" value="TreeGrafter"/>
</dbReference>
<accession>A0A109XV21</accession>
<dbReference type="InterPro" id="IPR000944">
    <property type="entry name" value="Tscrpt_reg_Rrf2"/>
</dbReference>
<dbReference type="RefSeq" id="WP_061070896.1">
    <property type="nucleotide sequence ID" value="NZ_CP014060.2"/>
</dbReference>